<dbReference type="InterPro" id="IPR032465">
    <property type="entry name" value="ACMSD"/>
</dbReference>
<keyword evidence="4" id="KW-1185">Reference proteome</keyword>
<dbReference type="RefSeq" id="WP_138676077.1">
    <property type="nucleotide sequence ID" value="NZ_PNBW01000002.1"/>
</dbReference>
<accession>A0ABY2W389</accession>
<dbReference type="PANTHER" id="PTHR21240">
    <property type="entry name" value="2-AMINO-3-CARBOXYLMUCONATE-6-SEMIALDEHYDE DECARBOXYLASE"/>
    <property type="match status" value="1"/>
</dbReference>
<protein>
    <submittedName>
        <fullName evidence="3">Amidohydrolase</fullName>
    </submittedName>
</protein>
<dbReference type="SUPFAM" id="SSF51556">
    <property type="entry name" value="Metallo-dependent hydrolases"/>
    <property type="match status" value="1"/>
</dbReference>
<gene>
    <name evidence="3" type="ORF">CWC20_00140</name>
</gene>
<feature type="domain" description="Amidohydrolase-related" evidence="2">
    <location>
        <begin position="9"/>
        <end position="383"/>
    </location>
</feature>
<dbReference type="InterPro" id="IPR006680">
    <property type="entry name" value="Amidohydro-rel"/>
</dbReference>
<comment type="caution">
    <text evidence="3">The sequence shown here is derived from an EMBL/GenBank/DDBJ whole genome shotgun (WGS) entry which is preliminary data.</text>
</comment>
<dbReference type="Proteomes" id="UP000307164">
    <property type="component" value="Unassembled WGS sequence"/>
</dbReference>
<dbReference type="Pfam" id="PF04909">
    <property type="entry name" value="Amidohydro_2"/>
    <property type="match status" value="1"/>
</dbReference>
<keyword evidence="1" id="KW-0456">Lyase</keyword>
<evidence type="ECO:0000256" key="1">
    <source>
        <dbReference type="ARBA" id="ARBA00023239"/>
    </source>
</evidence>
<dbReference type="PANTHER" id="PTHR21240:SF28">
    <property type="entry name" value="ISO-OROTATE DECARBOXYLASE (EUROFUNG)"/>
    <property type="match status" value="1"/>
</dbReference>
<dbReference type="InterPro" id="IPR032466">
    <property type="entry name" value="Metal_Hydrolase"/>
</dbReference>
<organism evidence="3 4">
    <name type="scientific">Pseudoalteromonas aurantia</name>
    <dbReference type="NCBI Taxonomy" id="43654"/>
    <lineage>
        <taxon>Bacteria</taxon>
        <taxon>Pseudomonadati</taxon>
        <taxon>Pseudomonadota</taxon>
        <taxon>Gammaproteobacteria</taxon>
        <taxon>Alteromonadales</taxon>
        <taxon>Pseudoalteromonadaceae</taxon>
        <taxon>Pseudoalteromonas</taxon>
    </lineage>
</organism>
<reference evidence="4" key="1">
    <citation type="submission" date="2019-06" db="EMBL/GenBank/DDBJ databases">
        <title>Co-occurence of chitin degradation, pigmentation and bioactivity in marine Pseudoalteromonas.</title>
        <authorList>
            <person name="Sonnenschein E.C."/>
            <person name="Bech P.K."/>
        </authorList>
    </citation>
    <scope>NUCLEOTIDE SEQUENCE [LARGE SCALE GENOMIC DNA]</scope>
    <source>
        <strain evidence="4">S3895</strain>
    </source>
</reference>
<evidence type="ECO:0000313" key="3">
    <source>
        <dbReference type="EMBL" id="TMO79064.1"/>
    </source>
</evidence>
<sequence>MKNKIYKIIDCDRHVIEPIEIWKHYLSSYLDGIPKIELSFDNEMKLSERVSQGFPALSLPPVYKIAGKPILSNWDIEQQVATALINSQSIKERKSATNPKDQLSSMDDTNVSQAIIFPTFANYIVNHKDLDTRASLAYAEAYNKWIRDYCAHSPKRLLPVGLISRHDTSTLVEQVQTIASFGWKSVVLRPEPILGKSLGHPDNDDFWKACAALGIVVSFHGGTHLQGETVGMDRFSTRFSLHACSHPMEAQMAFVSLLEAGVLERNPRLKLAFLEAGCSWVAHWLWRLDNICYNEFPSLTEKNITMPPSEYFKRHCWVGMEIGEPLTDTLASIGHKKLIFGSDYPHPDHLHFDLTEIAQKIPELNSEQLTDILENNPKALFDL</sequence>
<dbReference type="Gene3D" id="3.20.20.140">
    <property type="entry name" value="Metal-dependent hydrolases"/>
    <property type="match status" value="1"/>
</dbReference>
<dbReference type="EMBL" id="PNBW01000002">
    <property type="protein sequence ID" value="TMO79064.1"/>
    <property type="molecule type" value="Genomic_DNA"/>
</dbReference>
<name>A0ABY2W389_9GAMM</name>
<evidence type="ECO:0000259" key="2">
    <source>
        <dbReference type="Pfam" id="PF04909"/>
    </source>
</evidence>
<evidence type="ECO:0000313" key="4">
    <source>
        <dbReference type="Proteomes" id="UP000307164"/>
    </source>
</evidence>
<proteinExistence type="predicted"/>